<dbReference type="eggNOG" id="COG4421">
    <property type="taxonomic scope" value="Bacteria"/>
</dbReference>
<evidence type="ECO:0000313" key="5">
    <source>
        <dbReference type="EMBL" id="ABG52266.1"/>
    </source>
</evidence>
<dbReference type="InterPro" id="IPR049625">
    <property type="entry name" value="Glyco_transf_61_cat"/>
</dbReference>
<dbReference type="EMBL" id="CP000393">
    <property type="protein sequence ID" value="ABG52266.1"/>
    <property type="molecule type" value="Genomic_DNA"/>
</dbReference>
<dbReference type="RefSeq" id="WP_011612614.1">
    <property type="nucleotide sequence ID" value="NC_008312.1"/>
</dbReference>
<dbReference type="HOGENOM" id="CLU_053468_0_0_3"/>
<dbReference type="PANTHER" id="PTHR20961">
    <property type="entry name" value="GLYCOSYLTRANSFERASE"/>
    <property type="match status" value="1"/>
</dbReference>
<keyword evidence="3" id="KW-0325">Glycoprotein</keyword>
<proteinExistence type="predicted"/>
<name>Q10ZQ8_TRIEI</name>
<dbReference type="OrthoDB" id="182122at2"/>
<protein>
    <submittedName>
        <fullName evidence="5">Capsular polysaccharide biosynthesis protein-like</fullName>
    </submittedName>
</protein>
<reference evidence="5" key="1">
    <citation type="submission" date="2006-06" db="EMBL/GenBank/DDBJ databases">
        <title>Complete sequence of Trichodesmium erythraeum IMS101.</title>
        <authorList>
            <consortium name="US DOE Joint Genome Institute"/>
            <person name="Copeland A."/>
            <person name="Lucas S."/>
            <person name="Lapidus A."/>
            <person name="Barry K."/>
            <person name="Detter J.C."/>
            <person name="Glavina del Rio T."/>
            <person name="Hammon N."/>
            <person name="Israni S."/>
            <person name="Dalin E."/>
            <person name="Tice H."/>
            <person name="Pitluck S."/>
            <person name="Kiss H."/>
            <person name="Munk A.C."/>
            <person name="Brettin T."/>
            <person name="Bruce D."/>
            <person name="Han C."/>
            <person name="Tapia R."/>
            <person name="Gilna P."/>
            <person name="Schmutz J."/>
            <person name="Larimer F."/>
            <person name="Land M."/>
            <person name="Hauser L."/>
            <person name="Kyrpides N."/>
            <person name="Kim E."/>
            <person name="Richardson P."/>
        </authorList>
    </citation>
    <scope>NUCLEOTIDE SEQUENCE [LARGE SCALE GENOMIC DNA]</scope>
    <source>
        <strain evidence="5">IMS101</strain>
    </source>
</reference>
<evidence type="ECO:0000259" key="4">
    <source>
        <dbReference type="Pfam" id="PF04577"/>
    </source>
</evidence>
<evidence type="ECO:0000256" key="1">
    <source>
        <dbReference type="ARBA" id="ARBA00022676"/>
    </source>
</evidence>
<organism evidence="5">
    <name type="scientific">Trichodesmium erythraeum (strain IMS101)</name>
    <dbReference type="NCBI Taxonomy" id="203124"/>
    <lineage>
        <taxon>Bacteria</taxon>
        <taxon>Bacillati</taxon>
        <taxon>Cyanobacteriota</taxon>
        <taxon>Cyanophyceae</taxon>
        <taxon>Oscillatoriophycideae</taxon>
        <taxon>Oscillatoriales</taxon>
        <taxon>Microcoleaceae</taxon>
        <taxon>Trichodesmium</taxon>
    </lineage>
</organism>
<dbReference type="AlphaFoldDB" id="Q10ZQ8"/>
<gene>
    <name evidence="5" type="ordered locus">Tery_3136</name>
</gene>
<dbReference type="InterPro" id="IPR007657">
    <property type="entry name" value="Glycosyltransferase_61"/>
</dbReference>
<sequence>MLYWSDEKNTDLIINDNLKDLARQNGWLFEVVEKSMSQIFQPSKTIEEDIIYAIQDWGKILNNKNDKELKDIIIPRENNFYHLYCVTSSEIGETFRCTIPNATILEPNGLVLTSDFEIITQSVMSEKLKLDFNLEKIKEAINNSEKLLGTYVSLLSDYSLNYAHWLMDGLPKLALLESLKQELKFIIPKNSPSYIIDSLKLLGIKEQQLIKIQHPCLVVEKLILIHGAQKNGRVCKKYILKIRNKLLQAINDNNKPNKLIYISRSNYTRKIINESEILPIIKKYNFEILRCEELSFREQINIFSQAQVLLGPHGAGIYNQIFCNRGAIIIEIYNKQYWNHSSRIISSFLNHNHWHIFGENVAQDYQTYVEPLKLDKVLSYAINDYI</sequence>
<feature type="domain" description="Glycosyltransferase 61 catalytic" evidence="4">
    <location>
        <begin position="162"/>
        <end position="330"/>
    </location>
</feature>
<dbReference type="STRING" id="203124.Tery_3136"/>
<evidence type="ECO:0000256" key="2">
    <source>
        <dbReference type="ARBA" id="ARBA00022679"/>
    </source>
</evidence>
<dbReference type="KEGG" id="ter:Tery_3136"/>
<keyword evidence="1" id="KW-0328">Glycosyltransferase</keyword>
<keyword evidence="2" id="KW-0808">Transferase</keyword>
<dbReference type="Pfam" id="PF04577">
    <property type="entry name" value="Glyco_transf_61"/>
    <property type="match status" value="1"/>
</dbReference>
<evidence type="ECO:0000256" key="3">
    <source>
        <dbReference type="ARBA" id="ARBA00023180"/>
    </source>
</evidence>
<dbReference type="GO" id="GO:0016757">
    <property type="term" value="F:glycosyltransferase activity"/>
    <property type="evidence" value="ECO:0007669"/>
    <property type="project" value="UniProtKB-KW"/>
</dbReference>
<accession>Q10ZQ8</accession>